<organism evidence="5 6">
    <name type="scientific">Tritonibacter litoralis</name>
    <dbReference type="NCBI Taxonomy" id="2662264"/>
    <lineage>
        <taxon>Bacteria</taxon>
        <taxon>Pseudomonadati</taxon>
        <taxon>Pseudomonadota</taxon>
        <taxon>Alphaproteobacteria</taxon>
        <taxon>Rhodobacterales</taxon>
        <taxon>Paracoccaceae</taxon>
        <taxon>Tritonibacter</taxon>
    </lineage>
</organism>
<dbReference type="PROSITE" id="PS00041">
    <property type="entry name" value="HTH_ARAC_FAMILY_1"/>
    <property type="match status" value="1"/>
</dbReference>
<sequence length="311" mass="34086">MIDTLSDIFTKLSVEGTLYFRTSFSGKWGVSVPAFENVARFHFAHRGDCSVRLPQSAEILHLAQGDLVIIPHGAAHDLISGPDQAHRTLPLDRVLETSGYTGQGTLVYGSEESQRDTQLICGHFSFAAHAQHLIFDRLPQYVHIKNYGEAAGRWMEASLRMIGDEAGKSQFGGDLIALRLSEVILAQALRCFIETQGSNHIGLAGFADPKLARALAAFHNAPANDWTVEGLAREAGLSRTGFAVQFNAKMGMPPMQYLTSWRMQIACQWLGKHQASIAEVAARTGYSSESAFSRVFKKEMGLSPASYRARA</sequence>
<evidence type="ECO:0000256" key="2">
    <source>
        <dbReference type="ARBA" id="ARBA00023125"/>
    </source>
</evidence>
<keyword evidence="2" id="KW-0238">DNA-binding</keyword>
<dbReference type="GO" id="GO:0003700">
    <property type="term" value="F:DNA-binding transcription factor activity"/>
    <property type="evidence" value="ECO:0007669"/>
    <property type="project" value="InterPro"/>
</dbReference>
<dbReference type="SMART" id="SM00342">
    <property type="entry name" value="HTH_ARAC"/>
    <property type="match status" value="1"/>
</dbReference>
<dbReference type="InterPro" id="IPR009057">
    <property type="entry name" value="Homeodomain-like_sf"/>
</dbReference>
<dbReference type="PANTHER" id="PTHR46796">
    <property type="entry name" value="HTH-TYPE TRANSCRIPTIONAL ACTIVATOR RHAS-RELATED"/>
    <property type="match status" value="1"/>
</dbReference>
<dbReference type="Gene3D" id="1.10.10.60">
    <property type="entry name" value="Homeodomain-like"/>
    <property type="match status" value="1"/>
</dbReference>
<evidence type="ECO:0000313" key="5">
    <source>
        <dbReference type="EMBL" id="MQQ08853.1"/>
    </source>
</evidence>
<evidence type="ECO:0000259" key="4">
    <source>
        <dbReference type="PROSITE" id="PS01124"/>
    </source>
</evidence>
<keyword evidence="3" id="KW-0804">Transcription</keyword>
<evidence type="ECO:0000256" key="1">
    <source>
        <dbReference type="ARBA" id="ARBA00023015"/>
    </source>
</evidence>
<dbReference type="EMBL" id="WIBF01000005">
    <property type="protein sequence ID" value="MQQ08853.1"/>
    <property type="molecule type" value="Genomic_DNA"/>
</dbReference>
<keyword evidence="6" id="KW-1185">Reference proteome</keyword>
<dbReference type="InterPro" id="IPR032783">
    <property type="entry name" value="AraC_lig"/>
</dbReference>
<dbReference type="PANTHER" id="PTHR46796:SF7">
    <property type="entry name" value="ARAC FAMILY TRANSCRIPTIONAL REGULATOR"/>
    <property type="match status" value="1"/>
</dbReference>
<dbReference type="AlphaFoldDB" id="A0A843YI08"/>
<protein>
    <submittedName>
        <fullName evidence="5">Helix-turn-helix domain-containing protein</fullName>
    </submittedName>
</protein>
<dbReference type="Pfam" id="PF12833">
    <property type="entry name" value="HTH_18"/>
    <property type="match status" value="1"/>
</dbReference>
<feature type="domain" description="HTH araC/xylS-type" evidence="4">
    <location>
        <begin position="212"/>
        <end position="310"/>
    </location>
</feature>
<accession>A0A843YI08</accession>
<dbReference type="SUPFAM" id="SSF46689">
    <property type="entry name" value="Homeodomain-like"/>
    <property type="match status" value="2"/>
</dbReference>
<proteinExistence type="predicted"/>
<dbReference type="GO" id="GO:0043565">
    <property type="term" value="F:sequence-specific DNA binding"/>
    <property type="evidence" value="ECO:0007669"/>
    <property type="project" value="InterPro"/>
</dbReference>
<dbReference type="InterPro" id="IPR050204">
    <property type="entry name" value="AraC_XylS_family_regulators"/>
</dbReference>
<comment type="caution">
    <text evidence="5">The sequence shown here is derived from an EMBL/GenBank/DDBJ whole genome shotgun (WGS) entry which is preliminary data.</text>
</comment>
<gene>
    <name evidence="5" type="ORF">GFB49_10335</name>
</gene>
<name>A0A843YI08_9RHOB</name>
<dbReference type="InterPro" id="IPR018060">
    <property type="entry name" value="HTH_AraC"/>
</dbReference>
<keyword evidence="1" id="KW-0805">Transcription regulation</keyword>
<evidence type="ECO:0000313" key="6">
    <source>
        <dbReference type="Proteomes" id="UP000444174"/>
    </source>
</evidence>
<dbReference type="PRINTS" id="PR00032">
    <property type="entry name" value="HTHARAC"/>
</dbReference>
<dbReference type="Pfam" id="PF12852">
    <property type="entry name" value="Cupin_6"/>
    <property type="match status" value="1"/>
</dbReference>
<dbReference type="PROSITE" id="PS01124">
    <property type="entry name" value="HTH_ARAC_FAMILY_2"/>
    <property type="match status" value="1"/>
</dbReference>
<reference evidence="5 6" key="1">
    <citation type="submission" date="2019-10" db="EMBL/GenBank/DDBJ databases">
        <title>Epibacterium sp. nov., isolated from seawater.</title>
        <authorList>
            <person name="Zhang X."/>
            <person name="Li N."/>
        </authorList>
    </citation>
    <scope>NUCLEOTIDE SEQUENCE [LARGE SCALE GENOMIC DNA]</scope>
    <source>
        <strain evidence="5 6">SM1979</strain>
    </source>
</reference>
<dbReference type="Proteomes" id="UP000444174">
    <property type="component" value="Unassembled WGS sequence"/>
</dbReference>
<dbReference type="InterPro" id="IPR020449">
    <property type="entry name" value="Tscrpt_reg_AraC-type_HTH"/>
</dbReference>
<evidence type="ECO:0000256" key="3">
    <source>
        <dbReference type="ARBA" id="ARBA00023163"/>
    </source>
</evidence>
<dbReference type="InterPro" id="IPR018062">
    <property type="entry name" value="HTH_AraC-typ_CS"/>
</dbReference>